<keyword evidence="1" id="KW-0472">Membrane</keyword>
<feature type="transmembrane region" description="Helical" evidence="1">
    <location>
        <begin position="49"/>
        <end position="69"/>
    </location>
</feature>
<proteinExistence type="predicted"/>
<keyword evidence="1" id="KW-0812">Transmembrane</keyword>
<keyword evidence="1" id="KW-1133">Transmembrane helix</keyword>
<organism evidence="2">
    <name type="scientific">Pieris brassicae granulosis virus</name>
    <name type="common">PbGV</name>
    <name type="synonym">Pieris brassicae granulovirus</name>
    <dbReference type="NCBI Taxonomy" id="10465"/>
    <lineage>
        <taxon>Viruses</taxon>
        <taxon>Viruses incertae sedis</taxon>
        <taxon>Naldaviricetes</taxon>
        <taxon>Lefavirales</taxon>
        <taxon>Baculoviridae</taxon>
        <taxon>Betabaculovirus</taxon>
        <taxon>Betabaculovirus arrapae</taxon>
    </lineage>
</organism>
<organismHost>
    <name type="scientific">Pieris brassicae</name>
    <name type="common">White butterfly</name>
    <name type="synonym">Large white butterfly</name>
    <dbReference type="NCBI Taxonomy" id="7116"/>
</organismHost>
<evidence type="ECO:0000256" key="1">
    <source>
        <dbReference type="SAM" id="Phobius"/>
    </source>
</evidence>
<reference evidence="2" key="1">
    <citation type="submission" date="2019-11" db="EMBL/GenBank/DDBJ databases">
        <title>Studies on the baculoviruses infecting the caterpillars, Spilarctia obliqua Walker (Erebidae) and Pieris brassicae Linn. (Pieridae) (Insecta: Lepidoptera).</title>
        <authorList>
            <person name="Paul S."/>
            <person name="Arumugaperumal A."/>
            <person name="Sathiya Balasingh Thangapandi E.J.J."/>
            <person name="Sarjubala Devi H."/>
            <person name="Johnson T."/>
            <person name="Maisnam S."/>
            <person name="Krishnavel S."/>
            <person name="Soman Syamala S."/>
            <person name="Ramamoorthy S."/>
            <person name="Karthikeyan R."/>
            <person name="Subburaman C."/>
            <person name="Jeyaprakash R."/>
            <person name="Azhaguchamy M."/>
            <person name="Ramaiyer V."/>
            <person name="Sivasubramaniam S."/>
        </authorList>
    </citation>
    <scope>NUCLEOTIDE SEQUENCE</scope>
    <source>
        <strain evidence="2">Manipur</strain>
    </source>
</reference>
<feature type="transmembrane region" description="Helical" evidence="1">
    <location>
        <begin position="6"/>
        <end position="28"/>
    </location>
</feature>
<sequence>MTLFWFLFVSSDVSVFSLTTVVSFNFSCSCFSLSKSTTSFICCCRSSNFSLISLFLLSSLIFSLIRFPLTPPYRKSWRCLVVFLLFRDTILLTMTCMFK</sequence>
<evidence type="ECO:0000313" key="2">
    <source>
        <dbReference type="EMBL" id="QNN89552.1"/>
    </source>
</evidence>
<accession>A0A7G9U8X1</accession>
<protein>
    <submittedName>
        <fullName evidence="2">Uncharacterized protein</fullName>
    </submittedName>
</protein>
<dbReference type="EMBL" id="MN750577">
    <property type="protein sequence ID" value="QNN89552.1"/>
    <property type="molecule type" value="Genomic_DNA"/>
</dbReference>
<name>A0A7G9U8X1_GVPB</name>